<sequence length="119" mass="13019">MTKFKGVDFDLCVGTVTVVTVNDLILIGRILRDDNSSPRDLKAGNGVRHEDSLAQCVEIGDTVEVEFDPEFITLKLTEPLFAVPGSGDPPVEQPYYEDGDIIQINVAKIVTVSPSRPIF</sequence>
<protein>
    <submittedName>
        <fullName evidence="1">Uncharacterized protein</fullName>
    </submittedName>
</protein>
<dbReference type="Proteomes" id="UP000049855">
    <property type="component" value="Unassembled WGS sequence"/>
</dbReference>
<keyword evidence="2" id="KW-1185">Reference proteome</keyword>
<dbReference type="RefSeq" id="WP_021169064.1">
    <property type="nucleotide sequence ID" value="NZ_CTRP01000003.1"/>
</dbReference>
<evidence type="ECO:0000313" key="1">
    <source>
        <dbReference type="EMBL" id="CQR70327.1"/>
    </source>
</evidence>
<dbReference type="AlphaFoldDB" id="A0A0U1KSF3"/>
<gene>
    <name evidence="1" type="ORF">SpAn4DRAFT_1296</name>
</gene>
<evidence type="ECO:0000313" key="2">
    <source>
        <dbReference type="Proteomes" id="UP000049855"/>
    </source>
</evidence>
<organism evidence="1 2">
    <name type="scientific">Sporomusa ovata</name>
    <dbReference type="NCBI Taxonomy" id="2378"/>
    <lineage>
        <taxon>Bacteria</taxon>
        <taxon>Bacillati</taxon>
        <taxon>Bacillota</taxon>
        <taxon>Negativicutes</taxon>
        <taxon>Selenomonadales</taxon>
        <taxon>Sporomusaceae</taxon>
        <taxon>Sporomusa</taxon>
    </lineage>
</organism>
<dbReference type="EMBL" id="CTRP01000003">
    <property type="protein sequence ID" value="CQR70327.1"/>
    <property type="molecule type" value="Genomic_DNA"/>
</dbReference>
<proteinExistence type="predicted"/>
<name>A0A0U1KSF3_9FIRM</name>
<reference evidence="2" key="1">
    <citation type="submission" date="2015-03" db="EMBL/GenBank/DDBJ databases">
        <authorList>
            <person name="Nijsse Bart"/>
        </authorList>
    </citation>
    <scope>NUCLEOTIDE SEQUENCE [LARGE SCALE GENOMIC DNA]</scope>
</reference>
<accession>A0A0U1KSF3</accession>